<evidence type="ECO:0000256" key="1">
    <source>
        <dbReference type="SAM" id="SignalP"/>
    </source>
</evidence>
<dbReference type="RefSeq" id="WP_317487466.1">
    <property type="nucleotide sequence ID" value="NZ_CP136051.1"/>
</dbReference>
<name>A0ABZ0II09_9BACT</name>
<protein>
    <submittedName>
        <fullName evidence="2">Uncharacterized protein</fullName>
    </submittedName>
</protein>
<dbReference type="EMBL" id="CP136051">
    <property type="protein sequence ID" value="WOK04665.1"/>
    <property type="molecule type" value="Genomic_DNA"/>
</dbReference>
<gene>
    <name evidence="2" type="ORF">RT717_16415</name>
</gene>
<proteinExistence type="predicted"/>
<feature type="chain" id="PRO_5047195768" evidence="1">
    <location>
        <begin position="22"/>
        <end position="262"/>
    </location>
</feature>
<feature type="signal peptide" evidence="1">
    <location>
        <begin position="1"/>
        <end position="21"/>
    </location>
</feature>
<keyword evidence="3" id="KW-1185">Reference proteome</keyword>
<accession>A0ABZ0II09</accession>
<reference evidence="2 3" key="1">
    <citation type="journal article" date="2023" name="Microbiol. Resour. Announc.">
        <title>Complete Genome Sequence of Imperialibacter roseus strain P4T.</title>
        <authorList>
            <person name="Tizabi D.R."/>
            <person name="Bachvaroff T."/>
            <person name="Hill R.T."/>
        </authorList>
    </citation>
    <scope>NUCLEOTIDE SEQUENCE [LARGE SCALE GENOMIC DNA]</scope>
    <source>
        <strain evidence="2 3">P4T</strain>
    </source>
</reference>
<sequence>MIKQILVFLLLCFLSFGSLYAQGSPTSMPARLGVSTGFRSFLIRDELESFRNFSGGAVPVGVTWEKEKGFGEWHLEAAVAMSRLTADNSRLKLKTFVSNMDVQYLTNLSRSKTGGRLSVHGGINLVNQASSRTYAFNSPIGGQDPFTGEFFSSPELIVKLRNTIKKGRRLEWSIAWGSMAYLISRDYHPIRGFQRFRDVPKGMVFANNFLDLASSLCYSIPLTDKTILSTAYKWRYLRYERNYPFQMANHELCVSISWASRK</sequence>
<evidence type="ECO:0000313" key="2">
    <source>
        <dbReference type="EMBL" id="WOK04665.1"/>
    </source>
</evidence>
<keyword evidence="1" id="KW-0732">Signal</keyword>
<evidence type="ECO:0000313" key="3">
    <source>
        <dbReference type="Proteomes" id="UP001302349"/>
    </source>
</evidence>
<organism evidence="2 3">
    <name type="scientific">Imperialibacter roseus</name>
    <dbReference type="NCBI Taxonomy" id="1324217"/>
    <lineage>
        <taxon>Bacteria</taxon>
        <taxon>Pseudomonadati</taxon>
        <taxon>Bacteroidota</taxon>
        <taxon>Cytophagia</taxon>
        <taxon>Cytophagales</taxon>
        <taxon>Flammeovirgaceae</taxon>
        <taxon>Imperialibacter</taxon>
    </lineage>
</organism>
<dbReference type="Proteomes" id="UP001302349">
    <property type="component" value="Chromosome"/>
</dbReference>